<dbReference type="Proteomes" id="UP000076004">
    <property type="component" value="Unassembled WGS sequence"/>
</dbReference>
<dbReference type="VEuPathDB" id="PlasmoDB:PGSY75_1011000"/>
<feature type="non-terminal residue" evidence="1">
    <location>
        <position position="24"/>
    </location>
</feature>
<dbReference type="KEGG" id="pgab:PGSY75_1011000"/>
<comment type="caution">
    <text evidence="1">The sequence shown here is derived from an EMBL/GenBank/DDBJ whole genome shotgun (WGS) entry which is preliminary data.</text>
</comment>
<evidence type="ECO:0000313" key="1">
    <source>
        <dbReference type="EMBL" id="KYN99487.1"/>
    </source>
</evidence>
<name>A0A151LKS4_9APIC</name>
<accession>A0A151LKS4</accession>
<proteinExistence type="predicted"/>
<sequence length="24" mass="2746">MGNIVSCCSLDENKKYLNDDEILE</sequence>
<dbReference type="EMBL" id="LVLB01000011">
    <property type="protein sequence ID" value="KYN99487.1"/>
    <property type="molecule type" value="Genomic_DNA"/>
</dbReference>
<organism evidence="1 2">
    <name type="scientific">Plasmodium gaboni</name>
    <dbReference type="NCBI Taxonomy" id="647221"/>
    <lineage>
        <taxon>Eukaryota</taxon>
        <taxon>Sar</taxon>
        <taxon>Alveolata</taxon>
        <taxon>Apicomplexa</taxon>
        <taxon>Aconoidasida</taxon>
        <taxon>Haemosporida</taxon>
        <taxon>Plasmodiidae</taxon>
        <taxon>Plasmodium</taxon>
        <taxon>Plasmodium (Laverania)</taxon>
    </lineage>
</organism>
<dbReference type="RefSeq" id="XP_018641494.1">
    <property type="nucleotide sequence ID" value="XM_018785876.1"/>
</dbReference>
<reference evidence="1 2" key="1">
    <citation type="journal article" date="2016" name="Nat. Commun.">
        <title>Genomes of cryptic chimpanzee Plasmodium species reveal key evolutionary events leading to human malaria.</title>
        <authorList>
            <person name="Sundararaman S.A."/>
            <person name="Plenderleith L.J."/>
            <person name="Liu W."/>
            <person name="Loy D.E."/>
            <person name="Learn G.H."/>
            <person name="Li Y."/>
            <person name="Shaw K.S."/>
            <person name="Ayouba A."/>
            <person name="Peeters M."/>
            <person name="Speede S."/>
            <person name="Shaw G.M."/>
            <person name="Bushman F.D."/>
            <person name="Brisson D."/>
            <person name="Rayner J.C."/>
            <person name="Sharp P.M."/>
            <person name="Hahn B.H."/>
        </authorList>
    </citation>
    <scope>NUCLEOTIDE SEQUENCE [LARGE SCALE GENOMIC DNA]</scope>
    <source>
        <strain evidence="1 2">SY75</strain>
    </source>
</reference>
<dbReference type="AlphaFoldDB" id="A0A151LKS4"/>
<gene>
    <name evidence="1" type="ORF">PGSY75_1011000</name>
</gene>
<protein>
    <submittedName>
        <fullName evidence="1">Putative inner membrane complex sub-compartment protein 1</fullName>
    </submittedName>
</protein>
<evidence type="ECO:0000313" key="2">
    <source>
        <dbReference type="Proteomes" id="UP000076004"/>
    </source>
</evidence>
<dbReference type="GeneID" id="29776479"/>